<dbReference type="EC" id="3.2.1.52" evidence="3"/>
<evidence type="ECO:0000256" key="7">
    <source>
        <dbReference type="SAM" id="MobiDB-lite"/>
    </source>
</evidence>
<dbReference type="Gene3D" id="3.20.20.80">
    <property type="entry name" value="Glycosidases"/>
    <property type="match status" value="1"/>
</dbReference>
<dbReference type="RefSeq" id="WP_013861728.1">
    <property type="nucleotide sequence ID" value="NC_015635.1"/>
</dbReference>
<evidence type="ECO:0000256" key="5">
    <source>
        <dbReference type="ARBA" id="ARBA00023295"/>
    </source>
</evidence>
<keyword evidence="4 10" id="KW-0378">Hydrolase</keyword>
<dbReference type="AlphaFoldDB" id="F5XLW2"/>
<feature type="active site" description="Proton donor" evidence="6">
    <location>
        <position position="323"/>
    </location>
</feature>
<dbReference type="eggNOG" id="COG3525">
    <property type="taxonomic scope" value="Bacteria"/>
</dbReference>
<dbReference type="GO" id="GO:0005975">
    <property type="term" value="P:carbohydrate metabolic process"/>
    <property type="evidence" value="ECO:0007669"/>
    <property type="project" value="InterPro"/>
</dbReference>
<keyword evidence="11" id="KW-1185">Reference proteome</keyword>
<dbReference type="HOGENOM" id="CLU_007082_5_1_11"/>
<sequence>MTTPTMPSARSATPRSVVPGSVVPRSVVPRPVSTEPRSGTFVLPAGLAIATDQPGWAAVVRRLLSPGTGLELPESADGALRLTKDDSLAEEAYIVEVTEDGIELTAATPQGLNWATQTLRQLLPPSVLRPAPSGDPLTLACVRIIDEPRFGWRGVHLDVCRHFMPLADLFRYVDLAALHKYNVFHLHLTDDQGWRFASNRYPRLQERASWRSETQRHLQDFADGTPHGGFYTLDQLRALVRYAKDRGVTVMPELEFPGHVLALLAAYPELGNHPETGYQPATTFGVFPEVLNLSDEAMRVIFDLYEELLDIFDSPYIHVGGDECPRDEWVVSPAADELAAQRGLAGPEYLQRWLTEQLRDWLADRGRRLVGWDEINDEGPLPGAVAMAWRDAAYGVKAAEAGMDVVMAPLSHTYFDFYASDDPNEAYAIGGLTTLEKAYAFEPLAGVPDEFQPRVLGTQCQLWREYIADTRRTDYMLYPRACAHAEVAWSAPDGRSYEEFLTRLGPHLDRLTALGVEYRPLAGPLPWQQGGTGALRRPIEHGGPATES</sequence>
<evidence type="ECO:0000256" key="2">
    <source>
        <dbReference type="ARBA" id="ARBA00006285"/>
    </source>
</evidence>
<accession>F5XLW2</accession>
<dbReference type="InterPro" id="IPR017853">
    <property type="entry name" value="GH"/>
</dbReference>
<evidence type="ECO:0000256" key="3">
    <source>
        <dbReference type="ARBA" id="ARBA00012663"/>
    </source>
</evidence>
<dbReference type="InterPro" id="IPR025705">
    <property type="entry name" value="Beta_hexosaminidase_sua/sub"/>
</dbReference>
<dbReference type="GO" id="GO:0030203">
    <property type="term" value="P:glycosaminoglycan metabolic process"/>
    <property type="evidence" value="ECO:0007669"/>
    <property type="project" value="TreeGrafter"/>
</dbReference>
<dbReference type="InterPro" id="IPR015882">
    <property type="entry name" value="HEX_bac_N"/>
</dbReference>
<dbReference type="EMBL" id="AP012204">
    <property type="protein sequence ID" value="BAK33841.1"/>
    <property type="molecule type" value="Genomic_DNA"/>
</dbReference>
<evidence type="ECO:0000256" key="4">
    <source>
        <dbReference type="ARBA" id="ARBA00022801"/>
    </source>
</evidence>
<reference evidence="10 11" key="1">
    <citation type="submission" date="2011-05" db="EMBL/GenBank/DDBJ databases">
        <title>Whole genome sequence of Microlunatus phosphovorus NM-1.</title>
        <authorList>
            <person name="Hosoyama A."/>
            <person name="Sasaki K."/>
            <person name="Harada T."/>
            <person name="Igarashi R."/>
            <person name="Kawakoshi A."/>
            <person name="Sasagawa M."/>
            <person name="Fukada J."/>
            <person name="Nakamura S."/>
            <person name="Katano Y."/>
            <person name="Hanada S."/>
            <person name="Kamagata Y."/>
            <person name="Nakamura N."/>
            <person name="Yamazaki S."/>
            <person name="Fujita N."/>
        </authorList>
    </citation>
    <scope>NUCLEOTIDE SEQUENCE [LARGE SCALE GENOMIC DNA]</scope>
    <source>
        <strain evidence="11">ATCC 700054 / DSM 10555 / JCM 9379 / NBRC 101784 / NCIMB 13414 / VKM Ac-1990 / NM-1</strain>
    </source>
</reference>
<organism evidence="10 11">
    <name type="scientific">Microlunatus phosphovorus (strain ATCC 700054 / DSM 10555 / JCM 9379 / NBRC 101784 / NCIMB 13414 / VKM Ac-1990 / NM-1)</name>
    <dbReference type="NCBI Taxonomy" id="1032480"/>
    <lineage>
        <taxon>Bacteria</taxon>
        <taxon>Bacillati</taxon>
        <taxon>Actinomycetota</taxon>
        <taxon>Actinomycetes</taxon>
        <taxon>Propionibacteriales</taxon>
        <taxon>Propionibacteriaceae</taxon>
        <taxon>Microlunatus</taxon>
    </lineage>
</organism>
<keyword evidence="5 10" id="KW-0326">Glycosidase</keyword>
<evidence type="ECO:0000259" key="8">
    <source>
        <dbReference type="Pfam" id="PF00728"/>
    </source>
</evidence>
<gene>
    <name evidence="10" type="ordered locus">MLP_08270</name>
</gene>
<dbReference type="InterPro" id="IPR015883">
    <property type="entry name" value="Glyco_hydro_20_cat"/>
</dbReference>
<evidence type="ECO:0000259" key="9">
    <source>
        <dbReference type="Pfam" id="PF02838"/>
    </source>
</evidence>
<dbReference type="InterPro" id="IPR029018">
    <property type="entry name" value="Hex-like_dom2"/>
</dbReference>
<dbReference type="PANTHER" id="PTHR22600:SF57">
    <property type="entry name" value="BETA-N-ACETYLHEXOSAMINIDASE"/>
    <property type="match status" value="1"/>
</dbReference>
<feature type="domain" description="Beta-hexosaminidase bacterial type N-terminal" evidence="9">
    <location>
        <begin position="26"/>
        <end position="146"/>
    </location>
</feature>
<dbReference type="PRINTS" id="PR00738">
    <property type="entry name" value="GLHYDRLASE20"/>
</dbReference>
<dbReference type="Pfam" id="PF00728">
    <property type="entry name" value="Glyco_hydro_20"/>
    <property type="match status" value="1"/>
</dbReference>
<proteinExistence type="inferred from homology"/>
<dbReference type="PANTHER" id="PTHR22600">
    <property type="entry name" value="BETA-HEXOSAMINIDASE"/>
    <property type="match status" value="1"/>
</dbReference>
<evidence type="ECO:0000256" key="6">
    <source>
        <dbReference type="PIRSR" id="PIRSR625705-1"/>
    </source>
</evidence>
<dbReference type="OrthoDB" id="9763537at2"/>
<dbReference type="GO" id="GO:0016020">
    <property type="term" value="C:membrane"/>
    <property type="evidence" value="ECO:0007669"/>
    <property type="project" value="TreeGrafter"/>
</dbReference>
<dbReference type="STRING" id="1032480.MLP_08270"/>
<dbReference type="Pfam" id="PF02838">
    <property type="entry name" value="Glyco_hydro_20b"/>
    <property type="match status" value="1"/>
</dbReference>
<comment type="similarity">
    <text evidence="2">Belongs to the glycosyl hydrolase 20 family.</text>
</comment>
<evidence type="ECO:0000256" key="1">
    <source>
        <dbReference type="ARBA" id="ARBA00001231"/>
    </source>
</evidence>
<comment type="catalytic activity">
    <reaction evidence="1">
        <text>Hydrolysis of terminal non-reducing N-acetyl-D-hexosamine residues in N-acetyl-beta-D-hexosaminides.</text>
        <dbReference type="EC" id="3.2.1.52"/>
    </reaction>
</comment>
<dbReference type="Gene3D" id="3.30.379.10">
    <property type="entry name" value="Chitobiase/beta-hexosaminidase domain 2-like"/>
    <property type="match status" value="1"/>
</dbReference>
<dbReference type="Proteomes" id="UP000007947">
    <property type="component" value="Chromosome"/>
</dbReference>
<evidence type="ECO:0000313" key="11">
    <source>
        <dbReference type="Proteomes" id="UP000007947"/>
    </source>
</evidence>
<dbReference type="SUPFAM" id="SSF51445">
    <property type="entry name" value="(Trans)glycosidases"/>
    <property type="match status" value="1"/>
</dbReference>
<dbReference type="CDD" id="cd06563">
    <property type="entry name" value="GH20_chitobiase-like"/>
    <property type="match status" value="1"/>
</dbReference>
<dbReference type="KEGG" id="mph:MLP_08270"/>
<protein>
    <recommendedName>
        <fullName evidence="3">beta-N-acetylhexosaminidase</fullName>
        <ecNumber evidence="3">3.2.1.52</ecNumber>
    </recommendedName>
</protein>
<dbReference type="SUPFAM" id="SSF55545">
    <property type="entry name" value="beta-N-acetylhexosaminidase-like domain"/>
    <property type="match status" value="1"/>
</dbReference>
<feature type="domain" description="Glycoside hydrolase family 20 catalytic" evidence="8">
    <location>
        <begin position="150"/>
        <end position="491"/>
    </location>
</feature>
<feature type="region of interest" description="Disordered" evidence="7">
    <location>
        <begin position="529"/>
        <end position="548"/>
    </location>
</feature>
<evidence type="ECO:0000313" key="10">
    <source>
        <dbReference type="EMBL" id="BAK33841.1"/>
    </source>
</evidence>
<name>F5XLW2_MICPN</name>
<dbReference type="GO" id="GO:0004563">
    <property type="term" value="F:beta-N-acetylhexosaminidase activity"/>
    <property type="evidence" value="ECO:0007669"/>
    <property type="project" value="UniProtKB-EC"/>
</dbReference>